<reference evidence="1 2" key="1">
    <citation type="journal article" date="2015" name="Nature">
        <title>rRNA introns, odd ribosomes, and small enigmatic genomes across a large radiation of phyla.</title>
        <authorList>
            <person name="Brown C.T."/>
            <person name="Hug L.A."/>
            <person name="Thomas B.C."/>
            <person name="Sharon I."/>
            <person name="Castelle C.J."/>
            <person name="Singh A."/>
            <person name="Wilkins M.J."/>
            <person name="Williams K.H."/>
            <person name="Banfield J.F."/>
        </authorList>
    </citation>
    <scope>NUCLEOTIDE SEQUENCE [LARGE SCALE GENOMIC DNA]</scope>
</reference>
<protein>
    <submittedName>
        <fullName evidence="1">Uncharacterized protein</fullName>
    </submittedName>
</protein>
<dbReference type="EMBL" id="LBXN01000019">
    <property type="protein sequence ID" value="KKR33299.1"/>
    <property type="molecule type" value="Genomic_DNA"/>
</dbReference>
<gene>
    <name evidence="1" type="ORF">UT63_C0019G0021</name>
</gene>
<organism evidence="1 2">
    <name type="scientific">Candidatus Gottesmanbacteria bacterium GW2011_GWC2_39_8</name>
    <dbReference type="NCBI Taxonomy" id="1618450"/>
    <lineage>
        <taxon>Bacteria</taxon>
        <taxon>Candidatus Gottesmaniibacteriota</taxon>
    </lineage>
</organism>
<proteinExistence type="predicted"/>
<name>A0A0G0PYS4_9BACT</name>
<sequence>MKIKNSKLKINSSSQMLTIADILKNFNPMEDKYISREFQSFGYHLAEKLNDMKHKSLYMRMAKNLPRPILEEALSFVSDAKADNKGALFMWKLKELGVWGKKKNES</sequence>
<dbReference type="AlphaFoldDB" id="A0A0G0PYS4"/>
<evidence type="ECO:0000313" key="1">
    <source>
        <dbReference type="EMBL" id="KKR33299.1"/>
    </source>
</evidence>
<comment type="caution">
    <text evidence="1">The sequence shown here is derived from an EMBL/GenBank/DDBJ whole genome shotgun (WGS) entry which is preliminary data.</text>
</comment>
<dbReference type="Proteomes" id="UP000034539">
    <property type="component" value="Unassembled WGS sequence"/>
</dbReference>
<evidence type="ECO:0000313" key="2">
    <source>
        <dbReference type="Proteomes" id="UP000034539"/>
    </source>
</evidence>
<accession>A0A0G0PYS4</accession>